<feature type="compositionally biased region" description="Gly residues" evidence="1">
    <location>
        <begin position="1"/>
        <end position="14"/>
    </location>
</feature>
<evidence type="ECO:0000313" key="5">
    <source>
        <dbReference type="Proteomes" id="UP000001918"/>
    </source>
</evidence>
<dbReference type="OrthoDB" id="4121259at2"/>
<keyword evidence="2" id="KW-0812">Transmembrane</keyword>
<proteinExistence type="predicted"/>
<dbReference type="Pfam" id="PF03703">
    <property type="entry name" value="bPH_2"/>
    <property type="match status" value="2"/>
</dbReference>
<reference evidence="4 5" key="1">
    <citation type="journal article" date="2011" name="Stand. Genomic Sci.">
        <title>Complete genome sequence of Thermomonospora curvata type strain (B9).</title>
        <authorList>
            <person name="Chertkov O."/>
            <person name="Sikorski J."/>
            <person name="Nolan M."/>
            <person name="Lapidus A."/>
            <person name="Lucas S."/>
            <person name="Del Rio T.G."/>
            <person name="Tice H."/>
            <person name="Cheng J.F."/>
            <person name="Goodwin L."/>
            <person name="Pitluck S."/>
            <person name="Liolios K."/>
            <person name="Ivanova N."/>
            <person name="Mavromatis K."/>
            <person name="Mikhailova N."/>
            <person name="Ovchinnikova G."/>
            <person name="Pati A."/>
            <person name="Chen A."/>
            <person name="Palaniappan K."/>
            <person name="Djao O.D."/>
            <person name="Land M."/>
            <person name="Hauser L."/>
            <person name="Chang Y.J."/>
            <person name="Jeffries C.D."/>
            <person name="Brettin T."/>
            <person name="Han C."/>
            <person name="Detter J.C."/>
            <person name="Rohde M."/>
            <person name="Goker M."/>
            <person name="Woyke T."/>
            <person name="Bristow J."/>
            <person name="Eisen J.A."/>
            <person name="Markowitz V."/>
            <person name="Hugenholtz P."/>
            <person name="Klenk H.P."/>
            <person name="Kyrpides N.C."/>
        </authorList>
    </citation>
    <scope>NUCLEOTIDE SEQUENCE [LARGE SCALE GENOMIC DNA]</scope>
    <source>
        <strain evidence="5">ATCC 19995 / DSM 43183 / JCM 3096 / KCTC 9072 / NBRC 15933 / NCIMB 10081 / Henssen B9</strain>
    </source>
</reference>
<feature type="domain" description="YdbS-like PH" evidence="3">
    <location>
        <begin position="422"/>
        <end position="486"/>
    </location>
</feature>
<feature type="region of interest" description="Disordered" evidence="1">
    <location>
        <begin position="510"/>
        <end position="532"/>
    </location>
</feature>
<feature type="region of interest" description="Disordered" evidence="1">
    <location>
        <begin position="1"/>
        <end position="26"/>
    </location>
</feature>
<evidence type="ECO:0000313" key="4">
    <source>
        <dbReference type="EMBL" id="ACY97261.1"/>
    </source>
</evidence>
<evidence type="ECO:0000256" key="2">
    <source>
        <dbReference type="SAM" id="Phobius"/>
    </source>
</evidence>
<dbReference type="HOGENOM" id="CLU_024617_1_0_11"/>
<keyword evidence="2" id="KW-0472">Membrane</keyword>
<gene>
    <name evidence="4" type="ordered locus">Tcur_1686</name>
</gene>
<organism evidence="4 5">
    <name type="scientific">Thermomonospora curvata (strain ATCC 19995 / DSM 43183 / JCM 3096 / KCTC 9072 / NBRC 15933 / NCIMB 10081 / Henssen B9)</name>
    <dbReference type="NCBI Taxonomy" id="471852"/>
    <lineage>
        <taxon>Bacteria</taxon>
        <taxon>Bacillati</taxon>
        <taxon>Actinomycetota</taxon>
        <taxon>Actinomycetes</taxon>
        <taxon>Streptosporangiales</taxon>
        <taxon>Thermomonosporaceae</taxon>
        <taxon>Thermomonospora</taxon>
    </lineage>
</organism>
<dbReference type="STRING" id="471852.Tcur_1686"/>
<dbReference type="InterPro" id="IPR014529">
    <property type="entry name" value="UCP026631"/>
</dbReference>
<evidence type="ECO:0000259" key="3">
    <source>
        <dbReference type="Pfam" id="PF03703"/>
    </source>
</evidence>
<feature type="transmembrane region" description="Helical" evidence="2">
    <location>
        <begin position="244"/>
        <end position="268"/>
    </location>
</feature>
<dbReference type="PANTHER" id="PTHR34473:SF2">
    <property type="entry name" value="UPF0699 TRANSMEMBRANE PROTEIN YDBT"/>
    <property type="match status" value="1"/>
</dbReference>
<dbReference type="InterPro" id="IPR005182">
    <property type="entry name" value="YdbS-like_PH"/>
</dbReference>
<feature type="transmembrane region" description="Helical" evidence="2">
    <location>
        <begin position="63"/>
        <end position="80"/>
    </location>
</feature>
<name>D1ABZ5_THECD</name>
<dbReference type="AlphaFoldDB" id="D1ABZ5"/>
<dbReference type="KEGG" id="tcu:Tcur_1686"/>
<dbReference type="eggNOG" id="COG3428">
    <property type="taxonomic scope" value="Bacteria"/>
</dbReference>
<protein>
    <submittedName>
        <fullName evidence="4">Membrane-flanked domain protein</fullName>
    </submittedName>
</protein>
<keyword evidence="2" id="KW-1133">Transmembrane helix</keyword>
<feature type="domain" description="YdbS-like PH" evidence="3">
    <location>
        <begin position="82"/>
        <end position="159"/>
    </location>
</feature>
<dbReference type="Proteomes" id="UP000001918">
    <property type="component" value="Chromosome"/>
</dbReference>
<evidence type="ECO:0000256" key="1">
    <source>
        <dbReference type="SAM" id="MobiDB-lite"/>
    </source>
</evidence>
<dbReference type="EMBL" id="CP001738">
    <property type="protein sequence ID" value="ACY97261.1"/>
    <property type="molecule type" value="Genomic_DNA"/>
</dbReference>
<dbReference type="PANTHER" id="PTHR34473">
    <property type="entry name" value="UPF0699 TRANSMEMBRANE PROTEIN YDBS"/>
    <property type="match status" value="1"/>
</dbReference>
<accession>D1ABZ5</accession>
<sequence length="532" mass="55516">MIPGGAQGGGGGTGTRPVPPPAQAGPAARRLHPLTFVVGAVREMAALVMAGAAGLAVGGLSTAFYFALSGLVFGLGYHLIKWATFTYTLHEDRIELRRALVRRSVKAIPRERIRGVDISAPPAHRLLGMAIVRIDAGSEGGEGELRAVSKAEAERLRAALMRGDEPAARNAAAPGGAREETAVVARARPRWYLLAPLSGAYLLTPFALAGSLLGALYNLGDDLGLIDERLPARLGGGVAGLPPAAIIALAVCGVLLMPLGSVIAFALLNWDFTLRAGEGGPGGGRDGAALIAERGLISRRSVTLERRRIRGVTLTDNPLERAAGAVRLGALVTGLDDAAHRGTLLPVAPRPVALRTARRVLGGALPGPLRGHPPAALRRRLARALAAPLALAALALLTGRSWELGVALLLAVAAVPLGLDRYRQLGHATDGRRLTLRSGSLRRRQAVIEHRAVVAWRLRQTLFQRRAGLATLVVGVGAGEGGYPSADMGEHDAVAFAHAVTPDWVTPFLERDPAEAARGGTGPVSRDGERRT</sequence>
<dbReference type="PIRSF" id="PIRSF026631">
    <property type="entry name" value="UCP026631"/>
    <property type="match status" value="1"/>
</dbReference>
<keyword evidence="5" id="KW-1185">Reference proteome</keyword>
<feature type="transmembrane region" description="Helical" evidence="2">
    <location>
        <begin position="191"/>
        <end position="217"/>
    </location>
</feature>